<evidence type="ECO:0000256" key="7">
    <source>
        <dbReference type="SAM" id="SignalP"/>
    </source>
</evidence>
<dbReference type="PROSITE" id="PS51828">
    <property type="entry name" value="PTX_2"/>
    <property type="match status" value="1"/>
</dbReference>
<evidence type="ECO:0000259" key="8">
    <source>
        <dbReference type="PROSITE" id="PS51828"/>
    </source>
</evidence>
<dbReference type="InterPro" id="IPR051360">
    <property type="entry name" value="Neuronal_Pentraxin_Related"/>
</dbReference>
<dbReference type="SUPFAM" id="SSF49899">
    <property type="entry name" value="Concanavalin A-like lectins/glucanases"/>
    <property type="match status" value="1"/>
</dbReference>
<evidence type="ECO:0000256" key="5">
    <source>
        <dbReference type="ARBA" id="ARBA00023180"/>
    </source>
</evidence>
<keyword evidence="5" id="KW-0325">Glycoprotein</keyword>
<evidence type="ECO:0000256" key="3">
    <source>
        <dbReference type="ARBA" id="ARBA00022837"/>
    </source>
</evidence>
<comment type="caution">
    <text evidence="9">The sequence shown here is derived from an EMBL/GenBank/DDBJ whole genome shotgun (WGS) entry which is preliminary data.</text>
</comment>
<sequence length="293" mass="33184">MGNYGFILFGLAMFQCLGVSTPRRSIEEKRFQESRGTPMHKVQLTQKGYIQFLRWELAVPEIAEFTFCLWMESNDLAHAHPIFSYSKEEKDRLVRSWISPRGRSIHLEIGGRRVLAASVDILENRWYHLCLSWENQAGRYGLWVNGQLQAEGRSDETRSHAIPGGGDIVLGQEYTDFDKGLDDGIEGSVFGFNLLLASAFEPLDRREEPFASSYATGATEQRGIDYRISNEPRDPEEQPLGYRLVKLSYVRCEIGRGSPFIGGPLMLISWTRTPVRMFGGATLKNADNDCGNF</sequence>
<dbReference type="PANTHER" id="PTHR19277">
    <property type="entry name" value="PENTRAXIN"/>
    <property type="match status" value="1"/>
</dbReference>
<reference evidence="9 10" key="1">
    <citation type="submission" date="2024-08" db="EMBL/GenBank/DDBJ databases">
        <authorList>
            <person name="Will J Nash"/>
            <person name="Angela Man"/>
            <person name="Seanna McTaggart"/>
            <person name="Kendall Baker"/>
            <person name="Tom Barker"/>
            <person name="Leah Catchpole"/>
            <person name="Alex Durrant"/>
            <person name="Karim Gharbi"/>
            <person name="Naomi Irish"/>
            <person name="Gemy Kaithakottil"/>
            <person name="Debby Ku"/>
            <person name="Aaliyah Providence"/>
            <person name="Felix Shaw"/>
            <person name="David Swarbreck"/>
            <person name="Chris Watkins"/>
            <person name="Ann M. McCartney"/>
            <person name="Giulio Formenti"/>
            <person name="Alice Mouton"/>
            <person name="Noel Vella"/>
            <person name="Bjorn M von Reumont"/>
            <person name="Adriana Vella"/>
            <person name="Wilfried Haerty"/>
        </authorList>
    </citation>
    <scope>NUCLEOTIDE SEQUENCE [LARGE SCALE GENOMIC DNA]</scope>
</reference>
<evidence type="ECO:0000313" key="10">
    <source>
        <dbReference type="Proteomes" id="UP001642520"/>
    </source>
</evidence>
<dbReference type="EMBL" id="CAXAJV020001292">
    <property type="protein sequence ID" value="CAL7942726.1"/>
    <property type="molecule type" value="Genomic_DNA"/>
</dbReference>
<keyword evidence="4" id="KW-1015">Disulfide bond</keyword>
<keyword evidence="2" id="KW-0479">Metal-binding</keyword>
<accession>A0ABP1NR73</accession>
<comment type="caution">
    <text evidence="6">Lacks conserved residue(s) required for the propagation of feature annotation.</text>
</comment>
<organism evidence="9 10">
    <name type="scientific">Xylocopa violacea</name>
    <name type="common">Violet carpenter bee</name>
    <name type="synonym">Apis violacea</name>
    <dbReference type="NCBI Taxonomy" id="135666"/>
    <lineage>
        <taxon>Eukaryota</taxon>
        <taxon>Metazoa</taxon>
        <taxon>Ecdysozoa</taxon>
        <taxon>Arthropoda</taxon>
        <taxon>Hexapoda</taxon>
        <taxon>Insecta</taxon>
        <taxon>Pterygota</taxon>
        <taxon>Neoptera</taxon>
        <taxon>Endopterygota</taxon>
        <taxon>Hymenoptera</taxon>
        <taxon>Apocrita</taxon>
        <taxon>Aculeata</taxon>
        <taxon>Apoidea</taxon>
        <taxon>Anthophila</taxon>
        <taxon>Apidae</taxon>
        <taxon>Xylocopa</taxon>
        <taxon>Xylocopa</taxon>
    </lineage>
</organism>
<feature type="signal peptide" evidence="7">
    <location>
        <begin position="1"/>
        <end position="18"/>
    </location>
</feature>
<name>A0ABP1NR73_XYLVO</name>
<dbReference type="PRINTS" id="PR00895">
    <property type="entry name" value="PENTAXIN"/>
</dbReference>
<comment type="cofactor">
    <cofactor evidence="1">
        <name>Ca(2+)</name>
        <dbReference type="ChEBI" id="CHEBI:29108"/>
    </cofactor>
</comment>
<dbReference type="SMART" id="SM00159">
    <property type="entry name" value="PTX"/>
    <property type="match status" value="1"/>
</dbReference>
<keyword evidence="10" id="KW-1185">Reference proteome</keyword>
<feature type="chain" id="PRO_5047517556" description="Pentraxin (PTX) domain-containing protein" evidence="7">
    <location>
        <begin position="19"/>
        <end position="293"/>
    </location>
</feature>
<protein>
    <recommendedName>
        <fullName evidence="8">Pentraxin (PTX) domain-containing protein</fullName>
    </recommendedName>
</protein>
<dbReference type="InterPro" id="IPR013320">
    <property type="entry name" value="ConA-like_dom_sf"/>
</dbReference>
<dbReference type="PANTHER" id="PTHR19277:SF125">
    <property type="entry name" value="B6"/>
    <property type="match status" value="1"/>
</dbReference>
<evidence type="ECO:0000256" key="1">
    <source>
        <dbReference type="ARBA" id="ARBA00001913"/>
    </source>
</evidence>
<gene>
    <name evidence="9" type="ORF">XYLVIOL_LOCUS5692</name>
</gene>
<dbReference type="Proteomes" id="UP001642520">
    <property type="component" value="Unassembled WGS sequence"/>
</dbReference>
<keyword evidence="7" id="KW-0732">Signal</keyword>
<proteinExistence type="predicted"/>
<feature type="domain" description="Pentraxin (PTX)" evidence="8">
    <location>
        <begin position="35"/>
        <end position="239"/>
    </location>
</feature>
<evidence type="ECO:0000256" key="2">
    <source>
        <dbReference type="ARBA" id="ARBA00022723"/>
    </source>
</evidence>
<dbReference type="Pfam" id="PF00354">
    <property type="entry name" value="Pentaxin"/>
    <property type="match status" value="1"/>
</dbReference>
<evidence type="ECO:0000256" key="6">
    <source>
        <dbReference type="PROSITE-ProRule" id="PRU01172"/>
    </source>
</evidence>
<dbReference type="Gene3D" id="2.60.120.200">
    <property type="match status" value="1"/>
</dbReference>
<evidence type="ECO:0000313" key="9">
    <source>
        <dbReference type="EMBL" id="CAL7942726.1"/>
    </source>
</evidence>
<dbReference type="InterPro" id="IPR001759">
    <property type="entry name" value="PTX_dom"/>
</dbReference>
<evidence type="ECO:0000256" key="4">
    <source>
        <dbReference type="ARBA" id="ARBA00023157"/>
    </source>
</evidence>
<keyword evidence="3" id="KW-0106">Calcium</keyword>